<dbReference type="Pfam" id="PF11977">
    <property type="entry name" value="RNase_Zc3h12a"/>
    <property type="match status" value="1"/>
</dbReference>
<dbReference type="GO" id="GO:0005634">
    <property type="term" value="C:nucleus"/>
    <property type="evidence" value="ECO:0007669"/>
    <property type="project" value="TreeGrafter"/>
</dbReference>
<dbReference type="EMBL" id="CAAALY010131895">
    <property type="protein sequence ID" value="VEL32239.1"/>
    <property type="molecule type" value="Genomic_DNA"/>
</dbReference>
<dbReference type="GO" id="GO:0036464">
    <property type="term" value="C:cytoplasmic ribonucleoprotein granule"/>
    <property type="evidence" value="ECO:0007669"/>
    <property type="project" value="TreeGrafter"/>
</dbReference>
<dbReference type="AlphaFoldDB" id="A0A448XAE7"/>
<dbReference type="GO" id="GO:0003729">
    <property type="term" value="F:mRNA binding"/>
    <property type="evidence" value="ECO:0007669"/>
    <property type="project" value="TreeGrafter"/>
</dbReference>
<evidence type="ECO:0000313" key="3">
    <source>
        <dbReference type="Proteomes" id="UP000784294"/>
    </source>
</evidence>
<dbReference type="InterPro" id="IPR021869">
    <property type="entry name" value="RNase_Zc3h12_NYN"/>
</dbReference>
<keyword evidence="3" id="KW-1185">Reference proteome</keyword>
<dbReference type="Proteomes" id="UP000784294">
    <property type="component" value="Unassembled WGS sequence"/>
</dbReference>
<name>A0A448XAE7_9PLAT</name>
<feature type="domain" description="RNase NYN" evidence="1">
    <location>
        <begin position="5"/>
        <end position="108"/>
    </location>
</feature>
<dbReference type="OrthoDB" id="6281226at2759"/>
<dbReference type="PANTHER" id="PTHR12876">
    <property type="entry name" value="N4BP1-RELATED"/>
    <property type="match status" value="1"/>
</dbReference>
<comment type="caution">
    <text evidence="2">The sequence shown here is derived from an EMBL/GenBank/DDBJ whole genome shotgun (WGS) entry which is preliminary data.</text>
</comment>
<dbReference type="PANTHER" id="PTHR12876:SF35">
    <property type="entry name" value="LD08718P-RELATED"/>
    <property type="match status" value="1"/>
</dbReference>
<evidence type="ECO:0000259" key="1">
    <source>
        <dbReference type="Pfam" id="PF11977"/>
    </source>
</evidence>
<protein>
    <recommendedName>
        <fullName evidence="1">RNase NYN domain-containing protein</fullName>
    </recommendedName>
</protein>
<proteinExistence type="predicted"/>
<dbReference type="Gene3D" id="3.40.50.11980">
    <property type="match status" value="1"/>
</dbReference>
<accession>A0A448XAE7</accession>
<dbReference type="InterPro" id="IPR051101">
    <property type="entry name" value="ZC3H12/N4BP1_RNase_Reg"/>
</dbReference>
<dbReference type="GO" id="GO:0004521">
    <property type="term" value="F:RNA endonuclease activity"/>
    <property type="evidence" value="ECO:0007669"/>
    <property type="project" value="TreeGrafter"/>
</dbReference>
<gene>
    <name evidence="2" type="ORF">PXEA_LOCUS25679</name>
</gene>
<reference evidence="2" key="1">
    <citation type="submission" date="2018-11" db="EMBL/GenBank/DDBJ databases">
        <authorList>
            <consortium name="Pathogen Informatics"/>
        </authorList>
    </citation>
    <scope>NUCLEOTIDE SEQUENCE</scope>
</reference>
<sequence>MNNLGFSVEGIRLAVEYFKKRGHDDISIVIPRHWQSQGGVLFKEYERRGYMVYTPSRCVNGERQCAYDDRVILQLASRTRAVVISNDQYRDLIEENPAFRDVIENRIIVS</sequence>
<evidence type="ECO:0000313" key="2">
    <source>
        <dbReference type="EMBL" id="VEL32239.1"/>
    </source>
</evidence>
<organism evidence="2 3">
    <name type="scientific">Protopolystoma xenopodis</name>
    <dbReference type="NCBI Taxonomy" id="117903"/>
    <lineage>
        <taxon>Eukaryota</taxon>
        <taxon>Metazoa</taxon>
        <taxon>Spiralia</taxon>
        <taxon>Lophotrochozoa</taxon>
        <taxon>Platyhelminthes</taxon>
        <taxon>Monogenea</taxon>
        <taxon>Polyopisthocotylea</taxon>
        <taxon>Polystomatidea</taxon>
        <taxon>Polystomatidae</taxon>
        <taxon>Protopolystoma</taxon>
    </lineage>
</organism>